<dbReference type="GO" id="GO:0005886">
    <property type="term" value="C:plasma membrane"/>
    <property type="evidence" value="ECO:0007669"/>
    <property type="project" value="TreeGrafter"/>
</dbReference>
<dbReference type="InterPro" id="IPR027470">
    <property type="entry name" value="Cation_efflux_CTD"/>
</dbReference>
<evidence type="ECO:0000256" key="1">
    <source>
        <dbReference type="ARBA" id="ARBA00004141"/>
    </source>
</evidence>
<feature type="transmembrane region" description="Helical" evidence="7">
    <location>
        <begin position="128"/>
        <end position="150"/>
    </location>
</feature>
<keyword evidence="5 7" id="KW-1133">Transmembrane helix</keyword>
<evidence type="ECO:0000313" key="10">
    <source>
        <dbReference type="EMBL" id="RUS67877.1"/>
    </source>
</evidence>
<dbReference type="EMBL" id="PQSP01000001">
    <property type="protein sequence ID" value="RUS67877.1"/>
    <property type="molecule type" value="Genomic_DNA"/>
</dbReference>
<dbReference type="Pfam" id="PF16916">
    <property type="entry name" value="ZT_dimer"/>
    <property type="match status" value="1"/>
</dbReference>
<feature type="transmembrane region" description="Helical" evidence="7">
    <location>
        <begin position="60"/>
        <end position="78"/>
    </location>
</feature>
<dbReference type="SUPFAM" id="SSF160240">
    <property type="entry name" value="Cation efflux protein cytoplasmic domain-like"/>
    <property type="match status" value="1"/>
</dbReference>
<dbReference type="SUPFAM" id="SSF161111">
    <property type="entry name" value="Cation efflux protein transmembrane domain-like"/>
    <property type="match status" value="1"/>
</dbReference>
<protein>
    <submittedName>
        <fullName evidence="10">Ferrous-iron efflux pump FieF</fullName>
    </submittedName>
</protein>
<dbReference type="GO" id="GO:0015341">
    <property type="term" value="F:zinc efflux antiporter activity"/>
    <property type="evidence" value="ECO:0007669"/>
    <property type="project" value="TreeGrafter"/>
</dbReference>
<dbReference type="Gene3D" id="3.30.70.1350">
    <property type="entry name" value="Cation efflux protein, cytoplasmic domain"/>
    <property type="match status" value="1"/>
</dbReference>
<dbReference type="InterPro" id="IPR058533">
    <property type="entry name" value="Cation_efflux_TM"/>
</dbReference>
<evidence type="ECO:0000256" key="7">
    <source>
        <dbReference type="SAM" id="Phobius"/>
    </source>
</evidence>
<feature type="transmembrane region" description="Helical" evidence="7">
    <location>
        <begin position="99"/>
        <end position="116"/>
    </location>
</feature>
<feature type="domain" description="Cation efflux protein cytoplasmic" evidence="9">
    <location>
        <begin position="225"/>
        <end position="302"/>
    </location>
</feature>
<dbReference type="RefSeq" id="WP_126977618.1">
    <property type="nucleotide sequence ID" value="NZ_CAWUGC010000012.1"/>
</dbReference>
<dbReference type="PANTHER" id="PTHR43840">
    <property type="entry name" value="MITOCHONDRIAL METAL TRANSPORTER 1-RELATED"/>
    <property type="match status" value="1"/>
</dbReference>
<evidence type="ECO:0000256" key="2">
    <source>
        <dbReference type="ARBA" id="ARBA00008114"/>
    </source>
</evidence>
<dbReference type="Proteomes" id="UP000286947">
    <property type="component" value="Unassembled WGS sequence"/>
</dbReference>
<dbReference type="AlphaFoldDB" id="A0A433SGK2"/>
<dbReference type="OrthoDB" id="9806522at2"/>
<feature type="transmembrane region" description="Helical" evidence="7">
    <location>
        <begin position="171"/>
        <end position="190"/>
    </location>
</feature>
<dbReference type="NCBIfam" id="TIGR01297">
    <property type="entry name" value="CDF"/>
    <property type="match status" value="1"/>
</dbReference>
<gene>
    <name evidence="10" type="primary">fieF</name>
    <name evidence="10" type="ORF">CUZ56_00357</name>
</gene>
<evidence type="ECO:0000256" key="6">
    <source>
        <dbReference type="ARBA" id="ARBA00023136"/>
    </source>
</evidence>
<feature type="domain" description="Cation efflux protein transmembrane" evidence="8">
    <location>
        <begin position="27"/>
        <end position="221"/>
    </location>
</feature>
<comment type="subcellular location">
    <subcellularLocation>
        <location evidence="1">Membrane</location>
        <topology evidence="1">Multi-pass membrane protein</topology>
    </subcellularLocation>
</comment>
<keyword evidence="3" id="KW-0813">Transport</keyword>
<dbReference type="GO" id="GO:0006882">
    <property type="term" value="P:intracellular zinc ion homeostasis"/>
    <property type="evidence" value="ECO:0007669"/>
    <property type="project" value="TreeGrafter"/>
</dbReference>
<evidence type="ECO:0000256" key="5">
    <source>
        <dbReference type="ARBA" id="ARBA00022989"/>
    </source>
</evidence>
<dbReference type="InterPro" id="IPR050291">
    <property type="entry name" value="CDF_Transporter"/>
</dbReference>
<dbReference type="GO" id="GO:0015093">
    <property type="term" value="F:ferrous iron transmembrane transporter activity"/>
    <property type="evidence" value="ECO:0007669"/>
    <property type="project" value="TreeGrafter"/>
</dbReference>
<keyword evidence="6 7" id="KW-0472">Membrane</keyword>
<proteinExistence type="inferred from homology"/>
<dbReference type="InterPro" id="IPR027469">
    <property type="entry name" value="Cation_efflux_TMD_sf"/>
</dbReference>
<dbReference type="InterPro" id="IPR036837">
    <property type="entry name" value="Cation_efflux_CTD_sf"/>
</dbReference>
<keyword evidence="4 7" id="KW-0812">Transmembrane</keyword>
<name>A0A433SGK2_9BURK</name>
<evidence type="ECO:0000259" key="9">
    <source>
        <dbReference type="Pfam" id="PF16916"/>
    </source>
</evidence>
<comment type="similarity">
    <text evidence="2">Belongs to the cation diffusion facilitator (CDF) transporter (TC 2.A.4) family.</text>
</comment>
<evidence type="ECO:0000256" key="3">
    <source>
        <dbReference type="ARBA" id="ARBA00022448"/>
    </source>
</evidence>
<evidence type="ECO:0000313" key="11">
    <source>
        <dbReference type="Proteomes" id="UP000286947"/>
    </source>
</evidence>
<organism evidence="10 11">
    <name type="scientific">Saezia sanguinis</name>
    <dbReference type="NCBI Taxonomy" id="1965230"/>
    <lineage>
        <taxon>Bacteria</taxon>
        <taxon>Pseudomonadati</taxon>
        <taxon>Pseudomonadota</taxon>
        <taxon>Betaproteobacteria</taxon>
        <taxon>Burkholderiales</taxon>
        <taxon>Saeziaceae</taxon>
        <taxon>Saezia</taxon>
    </lineage>
</organism>
<reference evidence="10 11" key="1">
    <citation type="submission" date="2018-01" db="EMBL/GenBank/DDBJ databases">
        <title>Saezia sanguinis gen. nov., sp. nov., in the order Burkholderiales isolated from human blood.</title>
        <authorList>
            <person name="Medina-Pascual M.J."/>
            <person name="Valdezate S."/>
            <person name="Monzon S."/>
            <person name="Cuesta I."/>
            <person name="Carrasco G."/>
            <person name="Villalon P."/>
            <person name="Saez-Nieto J.A."/>
        </authorList>
    </citation>
    <scope>NUCLEOTIDE SEQUENCE [LARGE SCALE GENOMIC DNA]</scope>
    <source>
        <strain evidence="10 11">CNM695-12</strain>
    </source>
</reference>
<feature type="transmembrane region" description="Helical" evidence="7">
    <location>
        <begin position="26"/>
        <end position="48"/>
    </location>
</feature>
<sequence>MSAVDHIAENQSGQNTAAGAQQVKRYIWLSIVAALVTITLKMIAWRISGSVGLLSDAMESFVNLFSALFALVMLRIAYTPPDEQHPFGHSKAEYFASGLEGAMIFIAAGLILYTAIPRLFQPAPLEALNIGLIFSVVSTALNFAVAQVLIRAGKRLNSIALRADGRHLMTDVWTTAGIVIGLIAVLLTGWLWLDALLAIGVAFHILSEGYKLMKESVNGLMDRSLSEAEIQKIEQLLQTYAPRHVLYTHLKTRVSGSQRFVLVNILVPADWQVGKSHDLLDEIEAKISQLLGGANVSTHLEPIVSTDAAQPSLSKI</sequence>
<dbReference type="GO" id="GO:0015086">
    <property type="term" value="F:cadmium ion transmembrane transporter activity"/>
    <property type="evidence" value="ECO:0007669"/>
    <property type="project" value="TreeGrafter"/>
</dbReference>
<dbReference type="PANTHER" id="PTHR43840:SF15">
    <property type="entry name" value="MITOCHONDRIAL METAL TRANSPORTER 1-RELATED"/>
    <property type="match status" value="1"/>
</dbReference>
<dbReference type="Gene3D" id="1.20.1510.10">
    <property type="entry name" value="Cation efflux protein transmembrane domain"/>
    <property type="match status" value="1"/>
</dbReference>
<comment type="caution">
    <text evidence="10">The sequence shown here is derived from an EMBL/GenBank/DDBJ whole genome shotgun (WGS) entry which is preliminary data.</text>
</comment>
<accession>A0A433SGK2</accession>
<keyword evidence="11" id="KW-1185">Reference proteome</keyword>
<dbReference type="Pfam" id="PF01545">
    <property type="entry name" value="Cation_efflux"/>
    <property type="match status" value="1"/>
</dbReference>
<dbReference type="InterPro" id="IPR002524">
    <property type="entry name" value="Cation_efflux"/>
</dbReference>
<evidence type="ECO:0000259" key="8">
    <source>
        <dbReference type="Pfam" id="PF01545"/>
    </source>
</evidence>
<evidence type="ECO:0000256" key="4">
    <source>
        <dbReference type="ARBA" id="ARBA00022692"/>
    </source>
</evidence>